<dbReference type="Proteomes" id="UP000701853">
    <property type="component" value="Chromosome 11"/>
</dbReference>
<dbReference type="Pfam" id="PF00566">
    <property type="entry name" value="RabGAP-TBC"/>
    <property type="match status" value="1"/>
</dbReference>
<dbReference type="OrthoDB" id="1932177at2759"/>
<sequence length="191" mass="22508">MNFSEVLCSLWHFSSIWLCASSFPFLQGMSDLLSPILFVMKDESESFWCFVALIECLGPNFNHTHSHTQTCLSDGFIMLVELLDRPLHKYFKQNDCLNCFFCFRWILIQFKRLKLYAYQCPIDIPCRYFWLTWSSLVLTLKACWLNRMNKFAVLRDFNFVAKNLGVEFFEGTVVLLREYCYRALGFGGQSN</sequence>
<organism evidence="4 5">
    <name type="scientific">Gossypium anomalum</name>
    <dbReference type="NCBI Taxonomy" id="47600"/>
    <lineage>
        <taxon>Eukaryota</taxon>
        <taxon>Viridiplantae</taxon>
        <taxon>Streptophyta</taxon>
        <taxon>Embryophyta</taxon>
        <taxon>Tracheophyta</taxon>
        <taxon>Spermatophyta</taxon>
        <taxon>Magnoliopsida</taxon>
        <taxon>eudicotyledons</taxon>
        <taxon>Gunneridae</taxon>
        <taxon>Pentapetalae</taxon>
        <taxon>rosids</taxon>
        <taxon>malvids</taxon>
        <taxon>Malvales</taxon>
        <taxon>Malvaceae</taxon>
        <taxon>Malvoideae</taxon>
        <taxon>Gossypium</taxon>
    </lineage>
</organism>
<proteinExistence type="predicted"/>
<keyword evidence="2" id="KW-0732">Signal</keyword>
<dbReference type="AlphaFoldDB" id="A0A8J5YFG5"/>
<dbReference type="EMBL" id="JAHUZN010000011">
    <property type="protein sequence ID" value="KAG8477345.1"/>
    <property type="molecule type" value="Genomic_DNA"/>
</dbReference>
<evidence type="ECO:0000313" key="4">
    <source>
        <dbReference type="EMBL" id="KAG8477345.1"/>
    </source>
</evidence>
<feature type="signal peptide" evidence="2">
    <location>
        <begin position="1"/>
        <end position="22"/>
    </location>
</feature>
<feature type="chain" id="PRO_5035278966" description="Rab-GAP TBC domain-containing protein" evidence="2">
    <location>
        <begin position="23"/>
        <end position="191"/>
    </location>
</feature>
<evidence type="ECO:0000313" key="5">
    <source>
        <dbReference type="Proteomes" id="UP000701853"/>
    </source>
</evidence>
<name>A0A8J5YFG5_9ROSI</name>
<dbReference type="GO" id="GO:0005096">
    <property type="term" value="F:GTPase activator activity"/>
    <property type="evidence" value="ECO:0007669"/>
    <property type="project" value="UniProtKB-KW"/>
</dbReference>
<evidence type="ECO:0000256" key="2">
    <source>
        <dbReference type="SAM" id="SignalP"/>
    </source>
</evidence>
<dbReference type="PANTHER" id="PTHR22957">
    <property type="entry name" value="TBC1 DOMAIN FAMILY MEMBER GTPASE-ACTIVATING PROTEIN"/>
    <property type="match status" value="1"/>
</dbReference>
<protein>
    <recommendedName>
        <fullName evidence="3">Rab-GAP TBC domain-containing protein</fullName>
    </recommendedName>
</protein>
<evidence type="ECO:0000256" key="1">
    <source>
        <dbReference type="ARBA" id="ARBA00022468"/>
    </source>
</evidence>
<dbReference type="SUPFAM" id="SSF47923">
    <property type="entry name" value="Ypt/Rab-GAP domain of gyp1p"/>
    <property type="match status" value="2"/>
</dbReference>
<dbReference type="Gene3D" id="1.10.8.270">
    <property type="entry name" value="putative rabgap domain of human tbc1 domain family member 14 like domains"/>
    <property type="match status" value="1"/>
</dbReference>
<gene>
    <name evidence="4" type="ORF">CXB51_031012</name>
</gene>
<dbReference type="InterPro" id="IPR000195">
    <property type="entry name" value="Rab-GAP-TBC_dom"/>
</dbReference>
<comment type="caution">
    <text evidence="4">The sequence shown here is derived from an EMBL/GenBank/DDBJ whole genome shotgun (WGS) entry which is preliminary data.</text>
</comment>
<keyword evidence="5" id="KW-1185">Reference proteome</keyword>
<keyword evidence="1" id="KW-0343">GTPase activation</keyword>
<reference evidence="4 5" key="1">
    <citation type="journal article" date="2021" name="bioRxiv">
        <title>The Gossypium anomalum genome as a resource for cotton improvement and evolutionary analysis of hybrid incompatibility.</title>
        <authorList>
            <person name="Grover C.E."/>
            <person name="Yuan D."/>
            <person name="Arick M.A."/>
            <person name="Miller E.R."/>
            <person name="Hu G."/>
            <person name="Peterson D.G."/>
            <person name="Wendel J.F."/>
            <person name="Udall J.A."/>
        </authorList>
    </citation>
    <scope>NUCLEOTIDE SEQUENCE [LARGE SCALE GENOMIC DNA]</scope>
    <source>
        <strain evidence="4">JFW-Udall</strain>
        <tissue evidence="4">Leaf</tissue>
    </source>
</reference>
<evidence type="ECO:0000259" key="3">
    <source>
        <dbReference type="PROSITE" id="PS50086"/>
    </source>
</evidence>
<dbReference type="Gene3D" id="1.10.472.80">
    <property type="entry name" value="Ypt/Rab-GAP domain of gyp1p, domain 3"/>
    <property type="match status" value="1"/>
</dbReference>
<dbReference type="PROSITE" id="PS50086">
    <property type="entry name" value="TBC_RABGAP"/>
    <property type="match status" value="1"/>
</dbReference>
<accession>A0A8J5YFG5</accession>
<dbReference type="PANTHER" id="PTHR22957:SF502">
    <property type="entry name" value="SMALL G PROTEIN SIGNALING MODULATOR 2-RELATED"/>
    <property type="match status" value="1"/>
</dbReference>
<dbReference type="InterPro" id="IPR035969">
    <property type="entry name" value="Rab-GAP_TBC_sf"/>
</dbReference>
<feature type="domain" description="Rab-GAP TBC" evidence="3">
    <location>
        <begin position="1"/>
        <end position="132"/>
    </location>
</feature>